<dbReference type="Proteomes" id="UP000324897">
    <property type="component" value="Unassembled WGS sequence"/>
</dbReference>
<reference evidence="2 3" key="1">
    <citation type="journal article" date="2019" name="Sci. Rep.">
        <title>A high-quality genome of Eragrostis curvula grass provides insights into Poaceae evolution and supports new strategies to enhance forage quality.</title>
        <authorList>
            <person name="Carballo J."/>
            <person name="Santos B.A.C.M."/>
            <person name="Zappacosta D."/>
            <person name="Garbus I."/>
            <person name="Selva J.P."/>
            <person name="Gallo C.A."/>
            <person name="Diaz A."/>
            <person name="Albertini E."/>
            <person name="Caccamo M."/>
            <person name="Echenique V."/>
        </authorList>
    </citation>
    <scope>NUCLEOTIDE SEQUENCE [LARGE SCALE GENOMIC DNA]</scope>
    <source>
        <strain evidence="3">cv. Victoria</strain>
        <tissue evidence="2">Leaf</tissue>
    </source>
</reference>
<dbReference type="AlphaFoldDB" id="A0A5J9SW95"/>
<comment type="caution">
    <text evidence="2">The sequence shown here is derived from an EMBL/GenBank/DDBJ whole genome shotgun (WGS) entry which is preliminary data.</text>
</comment>
<evidence type="ECO:0000313" key="3">
    <source>
        <dbReference type="Proteomes" id="UP000324897"/>
    </source>
</evidence>
<evidence type="ECO:0000313" key="2">
    <source>
        <dbReference type="EMBL" id="TVU03232.1"/>
    </source>
</evidence>
<feature type="region of interest" description="Disordered" evidence="1">
    <location>
        <begin position="60"/>
        <end position="95"/>
    </location>
</feature>
<name>A0A5J9SW95_9POAL</name>
<gene>
    <name evidence="2" type="ORF">EJB05_51237</name>
</gene>
<organism evidence="2 3">
    <name type="scientific">Eragrostis curvula</name>
    <name type="common">weeping love grass</name>
    <dbReference type="NCBI Taxonomy" id="38414"/>
    <lineage>
        <taxon>Eukaryota</taxon>
        <taxon>Viridiplantae</taxon>
        <taxon>Streptophyta</taxon>
        <taxon>Embryophyta</taxon>
        <taxon>Tracheophyta</taxon>
        <taxon>Spermatophyta</taxon>
        <taxon>Magnoliopsida</taxon>
        <taxon>Liliopsida</taxon>
        <taxon>Poales</taxon>
        <taxon>Poaceae</taxon>
        <taxon>PACMAD clade</taxon>
        <taxon>Chloridoideae</taxon>
        <taxon>Eragrostideae</taxon>
        <taxon>Eragrostidinae</taxon>
        <taxon>Eragrostis</taxon>
    </lineage>
</organism>
<dbReference type="EMBL" id="RWGY01000204">
    <property type="protein sequence ID" value="TVU03232.1"/>
    <property type="molecule type" value="Genomic_DNA"/>
</dbReference>
<dbReference type="OrthoDB" id="658778at2759"/>
<sequence>MGGTKIDPGSKCICNPQACAGVLHGKAFMCPVSSSLSSPSVAWLYIQRCASLTTKTSPFATRSTEELQVSEPKTSRKLPGTPSGSSKVRMRDLKRKRVDAPRVPTLEDVHPHTTWSMCVRVYHKFHVERLAVGRKRLSMVLLDEKSVTTKFCSPWQRTGI</sequence>
<dbReference type="Gramene" id="TVU03232">
    <property type="protein sequence ID" value="TVU03232"/>
    <property type="gene ID" value="EJB05_51237"/>
</dbReference>
<proteinExistence type="predicted"/>
<accession>A0A5J9SW95</accession>
<keyword evidence="3" id="KW-1185">Reference proteome</keyword>
<protein>
    <submittedName>
        <fullName evidence="2">Uncharacterized protein</fullName>
    </submittedName>
</protein>
<evidence type="ECO:0000256" key="1">
    <source>
        <dbReference type="SAM" id="MobiDB-lite"/>
    </source>
</evidence>